<accession>A0AAV9P0H4</accession>
<evidence type="ECO:0000256" key="2">
    <source>
        <dbReference type="SAM" id="Phobius"/>
    </source>
</evidence>
<feature type="transmembrane region" description="Helical" evidence="2">
    <location>
        <begin position="236"/>
        <end position="255"/>
    </location>
</feature>
<keyword evidence="2" id="KW-0812">Transmembrane</keyword>
<organism evidence="3 4">
    <name type="scientific">Saxophila tyrrhenica</name>
    <dbReference type="NCBI Taxonomy" id="1690608"/>
    <lineage>
        <taxon>Eukaryota</taxon>
        <taxon>Fungi</taxon>
        <taxon>Dikarya</taxon>
        <taxon>Ascomycota</taxon>
        <taxon>Pezizomycotina</taxon>
        <taxon>Dothideomycetes</taxon>
        <taxon>Dothideomycetidae</taxon>
        <taxon>Mycosphaerellales</taxon>
        <taxon>Extremaceae</taxon>
        <taxon>Saxophila</taxon>
    </lineage>
</organism>
<dbReference type="EMBL" id="JAVRRT010000015">
    <property type="protein sequence ID" value="KAK5165953.1"/>
    <property type="molecule type" value="Genomic_DNA"/>
</dbReference>
<protein>
    <submittedName>
        <fullName evidence="3">Uncharacterized protein</fullName>
    </submittedName>
</protein>
<proteinExistence type="predicted"/>
<feature type="transmembrane region" description="Helical" evidence="2">
    <location>
        <begin position="191"/>
        <end position="216"/>
    </location>
</feature>
<feature type="region of interest" description="Disordered" evidence="1">
    <location>
        <begin position="1"/>
        <end position="64"/>
    </location>
</feature>
<sequence length="273" mass="30172">MVATRNHPKEFPDPETAQATAQESPRKRTTRTSTANNASPTKAVFQPQTPARPRAPTLSRTPPQLGWSHTPSNFTLLWLAISLPLVIWDTGYVLLRPLSMPGGSLSKIWYPYGMYGTVDYVYGFKAYNAHEGWTAAQGISNAFETAAYMVYLYMVYEYGEQEPRQGSGAPDKSAMGQLRALSESRTVTGRVAAFATLLGFGTALVTCFKTVLYWVIEACAGFANIGHNDWATLILFWGPMNFAWIVVPGYLVYVFGKEILDGLESATQSKKSR</sequence>
<dbReference type="Proteomes" id="UP001337655">
    <property type="component" value="Unassembled WGS sequence"/>
</dbReference>
<dbReference type="GeneID" id="89930209"/>
<gene>
    <name evidence="3" type="ORF">LTR77_008877</name>
</gene>
<evidence type="ECO:0000313" key="3">
    <source>
        <dbReference type="EMBL" id="KAK5165953.1"/>
    </source>
</evidence>
<feature type="compositionally biased region" description="Polar residues" evidence="1">
    <location>
        <begin position="31"/>
        <end position="40"/>
    </location>
</feature>
<keyword evidence="2" id="KW-0472">Membrane</keyword>
<comment type="caution">
    <text evidence="3">The sequence shown here is derived from an EMBL/GenBank/DDBJ whole genome shotgun (WGS) entry which is preliminary data.</text>
</comment>
<reference evidence="3 4" key="1">
    <citation type="submission" date="2023-08" db="EMBL/GenBank/DDBJ databases">
        <title>Black Yeasts Isolated from many extreme environments.</title>
        <authorList>
            <person name="Coleine C."/>
            <person name="Stajich J.E."/>
            <person name="Selbmann L."/>
        </authorList>
    </citation>
    <scope>NUCLEOTIDE SEQUENCE [LARGE SCALE GENOMIC DNA]</scope>
    <source>
        <strain evidence="3 4">CCFEE 5935</strain>
    </source>
</reference>
<dbReference type="RefSeq" id="XP_064655965.1">
    <property type="nucleotide sequence ID" value="XM_064806106.1"/>
</dbReference>
<evidence type="ECO:0000313" key="4">
    <source>
        <dbReference type="Proteomes" id="UP001337655"/>
    </source>
</evidence>
<dbReference type="PANTHER" id="PTHR37919:SF2">
    <property type="entry name" value="EXPERA DOMAIN-CONTAINING PROTEIN"/>
    <property type="match status" value="1"/>
</dbReference>
<dbReference type="AlphaFoldDB" id="A0AAV9P0H4"/>
<keyword evidence="2" id="KW-1133">Transmembrane helix</keyword>
<evidence type="ECO:0000256" key="1">
    <source>
        <dbReference type="SAM" id="MobiDB-lite"/>
    </source>
</evidence>
<dbReference type="PANTHER" id="PTHR37919">
    <property type="entry name" value="PROTEIN CBG05606"/>
    <property type="match status" value="1"/>
</dbReference>
<name>A0AAV9P0H4_9PEZI</name>
<keyword evidence="4" id="KW-1185">Reference proteome</keyword>